<gene>
    <name evidence="1" type="ordered locus">RBRH_04281</name>
</gene>
<name>E5AVE8_MYCRK</name>
<dbReference type="KEGG" id="brh:RBRH_04281"/>
<proteinExistence type="predicted"/>
<protein>
    <submittedName>
        <fullName evidence="1">Uncharacterized protein</fullName>
    </submittedName>
</protein>
<dbReference type="HOGENOM" id="CLU_3402617_0_0_4"/>
<geneLocation type="plasmid" evidence="1 2">
    <name>pBRH01</name>
</geneLocation>
<sequence>MYYTNKNGVRDFIGSYISPESLYKQRLFLY</sequence>
<accession>E5AVE8</accession>
<dbReference type="EMBL" id="FR687360">
    <property type="protein sequence ID" value="CBW77072.1"/>
    <property type="molecule type" value="Genomic_DNA"/>
</dbReference>
<organism evidence="1 2">
    <name type="scientific">Mycetohabitans rhizoxinica (strain DSM 19002 / CIP 109453 / HKI 454)</name>
    <name type="common">Paraburkholderia rhizoxinica</name>
    <dbReference type="NCBI Taxonomy" id="882378"/>
    <lineage>
        <taxon>Bacteria</taxon>
        <taxon>Pseudomonadati</taxon>
        <taxon>Pseudomonadota</taxon>
        <taxon>Betaproteobacteria</taxon>
        <taxon>Burkholderiales</taxon>
        <taxon>Burkholderiaceae</taxon>
        <taxon>Mycetohabitans</taxon>
    </lineage>
</organism>
<evidence type="ECO:0000313" key="2">
    <source>
        <dbReference type="Proteomes" id="UP000007437"/>
    </source>
</evidence>
<dbReference type="AlphaFoldDB" id="E5AVE8"/>
<dbReference type="Proteomes" id="UP000007437">
    <property type="component" value="Plasmid pBRH01"/>
</dbReference>
<evidence type="ECO:0000313" key="1">
    <source>
        <dbReference type="EMBL" id="CBW77072.1"/>
    </source>
</evidence>
<keyword evidence="1" id="KW-0614">Plasmid</keyword>
<reference evidence="1 2" key="1">
    <citation type="journal article" date="2011" name="J. Bacteriol.">
        <title>Complete genome sequence of Burkholderia rhizoxinica, an endosymbiont of Rhizopus microsporus.</title>
        <authorList>
            <person name="Lackner G."/>
            <person name="Moebius N."/>
            <person name="Partida-Martinez L."/>
            <person name="Hertweck C."/>
        </authorList>
    </citation>
    <scope>NUCLEOTIDE SEQUENCE [LARGE SCALE GENOMIC DNA]</scope>
    <source>
        <strain evidence="2">DSM 19002 / CIP 109453 / HKI 454</strain>
        <plasmid evidence="1 2">pBRH01</plasmid>
    </source>
</reference>